<proteinExistence type="predicted"/>
<accession>A0ABW7QUI6</accession>
<evidence type="ECO:0000256" key="1">
    <source>
        <dbReference type="SAM" id="MobiDB-lite"/>
    </source>
</evidence>
<evidence type="ECO:0000313" key="2">
    <source>
        <dbReference type="EMBL" id="MFH8548654.1"/>
    </source>
</evidence>
<sequence length="125" mass="13541">MTGAGVRGRALPLTLIAVLLVVVQCFAYGVSEPAYGAQSRTPPATAPYAQCGEDTHPGETSERFRTRGRPHCRDLAPDTAPQLRADTVTTPDDDGTRAWRPVAVAHRETRPAGRELPALFQVFRC</sequence>
<dbReference type="EMBL" id="JBIRGQ010000005">
    <property type="protein sequence ID" value="MFH8548654.1"/>
    <property type="molecule type" value="Genomic_DNA"/>
</dbReference>
<gene>
    <name evidence="2" type="ORF">ACH4F9_26930</name>
</gene>
<dbReference type="Proteomes" id="UP001610818">
    <property type="component" value="Unassembled WGS sequence"/>
</dbReference>
<feature type="region of interest" description="Disordered" evidence="1">
    <location>
        <begin position="34"/>
        <end position="97"/>
    </location>
</feature>
<name>A0ABW7QUI6_9ACTN</name>
<comment type="caution">
    <text evidence="2">The sequence shown here is derived from an EMBL/GenBank/DDBJ whole genome shotgun (WGS) entry which is preliminary data.</text>
</comment>
<organism evidence="2 3">
    <name type="scientific">Streptomyces longisporoflavus</name>
    <dbReference type="NCBI Taxonomy" id="28044"/>
    <lineage>
        <taxon>Bacteria</taxon>
        <taxon>Bacillati</taxon>
        <taxon>Actinomycetota</taxon>
        <taxon>Actinomycetes</taxon>
        <taxon>Kitasatosporales</taxon>
        <taxon>Streptomycetaceae</taxon>
        <taxon>Streptomyces</taxon>
    </lineage>
</organism>
<feature type="compositionally biased region" description="Basic and acidic residues" evidence="1">
    <location>
        <begin position="53"/>
        <end position="76"/>
    </location>
</feature>
<reference evidence="2 3" key="1">
    <citation type="submission" date="2024-10" db="EMBL/GenBank/DDBJ databases">
        <title>The Natural Products Discovery Center: Release of the First 8490 Sequenced Strains for Exploring Actinobacteria Biosynthetic Diversity.</title>
        <authorList>
            <person name="Kalkreuter E."/>
            <person name="Kautsar S.A."/>
            <person name="Yang D."/>
            <person name="Bader C.D."/>
            <person name="Teijaro C.N."/>
            <person name="Fluegel L."/>
            <person name="Davis C.M."/>
            <person name="Simpson J.R."/>
            <person name="Lauterbach L."/>
            <person name="Steele A.D."/>
            <person name="Gui C."/>
            <person name="Meng S."/>
            <person name="Li G."/>
            <person name="Viehrig K."/>
            <person name="Ye F."/>
            <person name="Su P."/>
            <person name="Kiefer A.F."/>
            <person name="Nichols A."/>
            <person name="Cepeda A.J."/>
            <person name="Yan W."/>
            <person name="Fan B."/>
            <person name="Jiang Y."/>
            <person name="Adhikari A."/>
            <person name="Zheng C.-J."/>
            <person name="Schuster L."/>
            <person name="Cowan T.M."/>
            <person name="Smanski M.J."/>
            <person name="Chevrette M.G."/>
            <person name="De Carvalho L.P.S."/>
            <person name="Shen B."/>
        </authorList>
    </citation>
    <scope>NUCLEOTIDE SEQUENCE [LARGE SCALE GENOMIC DNA]</scope>
    <source>
        <strain evidence="2 3">NPDC017990</strain>
    </source>
</reference>
<evidence type="ECO:0008006" key="4">
    <source>
        <dbReference type="Google" id="ProtNLM"/>
    </source>
</evidence>
<evidence type="ECO:0000313" key="3">
    <source>
        <dbReference type="Proteomes" id="UP001610818"/>
    </source>
</evidence>
<keyword evidence="3" id="KW-1185">Reference proteome</keyword>
<protein>
    <recommendedName>
        <fullName evidence="4">Secreted protein</fullName>
    </recommendedName>
</protein>
<dbReference type="RefSeq" id="WP_397715149.1">
    <property type="nucleotide sequence ID" value="NZ_JBIRGN010000005.1"/>
</dbReference>